<keyword evidence="3" id="KW-1185">Reference proteome</keyword>
<feature type="compositionally biased region" description="Basic and acidic residues" evidence="1">
    <location>
        <begin position="1"/>
        <end position="10"/>
    </location>
</feature>
<dbReference type="RefSeq" id="WP_229252808.1">
    <property type="nucleotide sequence ID" value="NZ_CAJRAF010000002.1"/>
</dbReference>
<proteinExistence type="predicted"/>
<evidence type="ECO:0000256" key="1">
    <source>
        <dbReference type="SAM" id="MobiDB-lite"/>
    </source>
</evidence>
<evidence type="ECO:0000313" key="3">
    <source>
        <dbReference type="Proteomes" id="UP000680038"/>
    </source>
</evidence>
<dbReference type="Proteomes" id="UP000680038">
    <property type="component" value="Unassembled WGS sequence"/>
</dbReference>
<dbReference type="AlphaFoldDB" id="A0A916ND21"/>
<accession>A0A916ND21</accession>
<name>A0A916ND21_9BACT</name>
<dbReference type="EMBL" id="CAJRAF010000002">
    <property type="protein sequence ID" value="CAG5005428.1"/>
    <property type="molecule type" value="Genomic_DNA"/>
</dbReference>
<organism evidence="2 3">
    <name type="scientific">Dyadobacter helix</name>
    <dbReference type="NCBI Taxonomy" id="2822344"/>
    <lineage>
        <taxon>Bacteria</taxon>
        <taxon>Pseudomonadati</taxon>
        <taxon>Bacteroidota</taxon>
        <taxon>Cytophagia</taxon>
        <taxon>Cytophagales</taxon>
        <taxon>Spirosomataceae</taxon>
        <taxon>Dyadobacter</taxon>
    </lineage>
</organism>
<evidence type="ECO:0008006" key="4">
    <source>
        <dbReference type="Google" id="ProtNLM"/>
    </source>
</evidence>
<feature type="compositionally biased region" description="Polar residues" evidence="1">
    <location>
        <begin position="11"/>
        <end position="23"/>
    </location>
</feature>
<reference evidence="2" key="1">
    <citation type="submission" date="2021-04" db="EMBL/GenBank/DDBJ databases">
        <authorList>
            <person name="Rodrigo-Torres L."/>
            <person name="Arahal R. D."/>
            <person name="Lucena T."/>
        </authorList>
    </citation>
    <scope>NUCLEOTIDE SEQUENCE</scope>
    <source>
        <strain evidence="2">CECT 9275</strain>
    </source>
</reference>
<sequence>MNLSENRTEQEPNMNPEHQNINEPDTLIERLEELKERGFTYDFNLTAHALEVHKGDGISLTLSPDDFNIVEVYRFEGMSNPSDTSILYAIESCDGLKGTLVSSYGVYADAMSNEMIRKLDTRSTLIIHHDDESTGNSQTSDTP</sequence>
<protein>
    <recommendedName>
        <fullName evidence="4">Phosphoribosylpyrophosphate synthetase</fullName>
    </recommendedName>
</protein>
<comment type="caution">
    <text evidence="2">The sequence shown here is derived from an EMBL/GenBank/DDBJ whole genome shotgun (WGS) entry which is preliminary data.</text>
</comment>
<gene>
    <name evidence="2" type="ORF">DYBT9275_03580</name>
</gene>
<evidence type="ECO:0000313" key="2">
    <source>
        <dbReference type="EMBL" id="CAG5005428.1"/>
    </source>
</evidence>
<feature type="region of interest" description="Disordered" evidence="1">
    <location>
        <begin position="1"/>
        <end position="23"/>
    </location>
</feature>